<evidence type="ECO:0000313" key="1">
    <source>
        <dbReference type="EMBL" id="WWF01706.1"/>
    </source>
</evidence>
<dbReference type="RefSeq" id="WP_277458295.1">
    <property type="nucleotide sequence ID" value="NZ_CP104311.1"/>
</dbReference>
<accession>A0ABZ2F3E5</accession>
<evidence type="ECO:0008006" key="3">
    <source>
        <dbReference type="Google" id="ProtNLM"/>
    </source>
</evidence>
<dbReference type="Proteomes" id="UP001359308">
    <property type="component" value="Chromosome"/>
</dbReference>
<gene>
    <name evidence="1" type="ORF">N4J17_14750</name>
</gene>
<sequence>MSVLSACAVGERINTAVTGHTTQCIDGVEYVQFASGASVAYSPDGKVKTCRN</sequence>
<dbReference type="EMBL" id="CP104311">
    <property type="protein sequence ID" value="WWF01706.1"/>
    <property type="molecule type" value="Genomic_DNA"/>
</dbReference>
<protein>
    <recommendedName>
        <fullName evidence="3">Lipoprotein</fullName>
    </recommendedName>
</protein>
<reference evidence="1 2" key="1">
    <citation type="submission" date="2022-09" db="EMBL/GenBank/DDBJ databases">
        <authorList>
            <person name="Giprobiosintez L."/>
        </authorList>
    </citation>
    <scope>NUCLEOTIDE SEQUENCE [LARGE SCALE GENOMIC DNA]</scope>
    <source>
        <strain evidence="2">VKPM-B-12549 (GBS-15)</strain>
    </source>
</reference>
<name>A0ABZ2F3E5_METCP</name>
<organism evidence="1 2">
    <name type="scientific">Methylococcus capsulatus</name>
    <dbReference type="NCBI Taxonomy" id="414"/>
    <lineage>
        <taxon>Bacteria</taxon>
        <taxon>Pseudomonadati</taxon>
        <taxon>Pseudomonadota</taxon>
        <taxon>Gammaproteobacteria</taxon>
        <taxon>Methylococcales</taxon>
        <taxon>Methylococcaceae</taxon>
        <taxon>Methylococcus</taxon>
    </lineage>
</organism>
<keyword evidence="2" id="KW-1185">Reference proteome</keyword>
<proteinExistence type="predicted"/>
<evidence type="ECO:0000313" key="2">
    <source>
        <dbReference type="Proteomes" id="UP001359308"/>
    </source>
</evidence>